<gene>
    <name evidence="5" type="ORF">RHSIM_Rhsim07G0029300</name>
</gene>
<reference evidence="5" key="1">
    <citation type="submission" date="2019-11" db="EMBL/GenBank/DDBJ databases">
        <authorList>
            <person name="Liu Y."/>
            <person name="Hou J."/>
            <person name="Li T.-Q."/>
            <person name="Guan C.-H."/>
            <person name="Wu X."/>
            <person name="Wu H.-Z."/>
            <person name="Ling F."/>
            <person name="Zhang R."/>
            <person name="Shi X.-G."/>
            <person name="Ren J.-P."/>
            <person name="Chen E.-F."/>
            <person name="Sun J.-M."/>
        </authorList>
    </citation>
    <scope>NUCLEOTIDE SEQUENCE</scope>
    <source>
        <strain evidence="5">Adult_tree_wgs_1</strain>
        <tissue evidence="5">Leaves</tissue>
    </source>
</reference>
<evidence type="ECO:0000259" key="4">
    <source>
        <dbReference type="Pfam" id="PF25767"/>
    </source>
</evidence>
<dbReference type="SUPFAM" id="SSF48371">
    <property type="entry name" value="ARM repeat"/>
    <property type="match status" value="1"/>
</dbReference>
<dbReference type="InterPro" id="IPR022577">
    <property type="entry name" value="TBCD_C"/>
</dbReference>
<feature type="region of interest" description="Disordered" evidence="2">
    <location>
        <begin position="1284"/>
        <end position="1316"/>
    </location>
</feature>
<evidence type="ECO:0000313" key="5">
    <source>
        <dbReference type="EMBL" id="KAF7139409.1"/>
    </source>
</evidence>
<dbReference type="GO" id="GO:0007023">
    <property type="term" value="P:post-chaperonin tubulin folding pathway"/>
    <property type="evidence" value="ECO:0007669"/>
    <property type="project" value="InterPro"/>
</dbReference>
<name>A0A834GPD4_RHOSS</name>
<dbReference type="InterPro" id="IPR058033">
    <property type="entry name" value="ARM_TBCD_2nd"/>
</dbReference>
<evidence type="ECO:0000256" key="2">
    <source>
        <dbReference type="SAM" id="MobiDB-lite"/>
    </source>
</evidence>
<dbReference type="Pfam" id="PF23579">
    <property type="entry name" value="ARM_TBCD"/>
    <property type="match status" value="1"/>
</dbReference>
<evidence type="ECO:0008006" key="7">
    <source>
        <dbReference type="Google" id="ProtNLM"/>
    </source>
</evidence>
<comment type="caution">
    <text evidence="5">The sequence shown here is derived from an EMBL/GenBank/DDBJ whole genome shotgun (WGS) entry which is preliminary data.</text>
</comment>
<dbReference type="GO" id="GO:0005096">
    <property type="term" value="F:GTPase activator activity"/>
    <property type="evidence" value="ECO:0007669"/>
    <property type="project" value="InterPro"/>
</dbReference>
<evidence type="ECO:0000313" key="6">
    <source>
        <dbReference type="Proteomes" id="UP000626092"/>
    </source>
</evidence>
<keyword evidence="6" id="KW-1185">Reference proteome</keyword>
<feature type="domain" description="Tubulin-folding cofactor D C-terminal" evidence="3">
    <location>
        <begin position="997"/>
        <end position="1185"/>
    </location>
</feature>
<dbReference type="GO" id="GO:0000226">
    <property type="term" value="P:microtubule cytoskeleton organization"/>
    <property type="evidence" value="ECO:0007669"/>
    <property type="project" value="TreeGrafter"/>
</dbReference>
<protein>
    <recommendedName>
        <fullName evidence="7">Tubulin-specific chaperone D</fullName>
    </recommendedName>
</protein>
<dbReference type="Pfam" id="PF12612">
    <property type="entry name" value="TFCD_C"/>
    <property type="match status" value="1"/>
</dbReference>
<dbReference type="EMBL" id="WJXA01000007">
    <property type="protein sequence ID" value="KAF7139409.1"/>
    <property type="molecule type" value="Genomic_DNA"/>
</dbReference>
<dbReference type="Pfam" id="PF25767">
    <property type="entry name" value="ARM_TBCD_2nd"/>
    <property type="match status" value="1"/>
</dbReference>
<organism evidence="5 6">
    <name type="scientific">Rhododendron simsii</name>
    <name type="common">Sims's rhododendron</name>
    <dbReference type="NCBI Taxonomy" id="118357"/>
    <lineage>
        <taxon>Eukaryota</taxon>
        <taxon>Viridiplantae</taxon>
        <taxon>Streptophyta</taxon>
        <taxon>Embryophyta</taxon>
        <taxon>Tracheophyta</taxon>
        <taxon>Spermatophyta</taxon>
        <taxon>Magnoliopsida</taxon>
        <taxon>eudicotyledons</taxon>
        <taxon>Gunneridae</taxon>
        <taxon>Pentapetalae</taxon>
        <taxon>asterids</taxon>
        <taxon>Ericales</taxon>
        <taxon>Ericaceae</taxon>
        <taxon>Ericoideae</taxon>
        <taxon>Rhodoreae</taxon>
        <taxon>Rhododendron</taxon>
    </lineage>
</organism>
<proteinExistence type="predicted"/>
<dbReference type="InterPro" id="IPR033162">
    <property type="entry name" value="TBCD"/>
</dbReference>
<dbReference type="Proteomes" id="UP000626092">
    <property type="component" value="Unassembled WGS sequence"/>
</dbReference>
<accession>A0A834GPD4</accession>
<dbReference type="GO" id="GO:0007021">
    <property type="term" value="P:tubulin complex assembly"/>
    <property type="evidence" value="ECO:0007669"/>
    <property type="project" value="InterPro"/>
</dbReference>
<dbReference type="Gene3D" id="1.25.10.10">
    <property type="entry name" value="Leucine-rich Repeat Variant"/>
    <property type="match status" value="2"/>
</dbReference>
<feature type="compositionally biased region" description="Basic and acidic residues" evidence="2">
    <location>
        <begin position="1291"/>
        <end position="1300"/>
    </location>
</feature>
<dbReference type="PANTHER" id="PTHR12658:SF0">
    <property type="entry name" value="TUBULIN-SPECIFIC CHAPERONE D"/>
    <property type="match status" value="1"/>
</dbReference>
<evidence type="ECO:0000259" key="3">
    <source>
        <dbReference type="Pfam" id="PF12612"/>
    </source>
</evidence>
<evidence type="ECO:0000256" key="1">
    <source>
        <dbReference type="ARBA" id="ARBA00023186"/>
    </source>
</evidence>
<dbReference type="OrthoDB" id="10253476at2759"/>
<feature type="compositionally biased region" description="Polar residues" evidence="2">
    <location>
        <begin position="1301"/>
        <end position="1316"/>
    </location>
</feature>
<dbReference type="PANTHER" id="PTHR12658">
    <property type="entry name" value="BETA-TUBULIN COFACTOR D"/>
    <property type="match status" value="1"/>
</dbReference>
<dbReference type="InterPro" id="IPR011989">
    <property type="entry name" value="ARM-like"/>
</dbReference>
<dbReference type="GO" id="GO:0048487">
    <property type="term" value="F:beta-tubulin binding"/>
    <property type="evidence" value="ECO:0007669"/>
    <property type="project" value="InterPro"/>
</dbReference>
<feature type="domain" description="Tubulin-folding cofactor D ARM repeats" evidence="4">
    <location>
        <begin position="365"/>
        <end position="612"/>
    </location>
</feature>
<dbReference type="InterPro" id="IPR016024">
    <property type="entry name" value="ARM-type_fold"/>
</dbReference>
<sequence>MAASEEEQAPPKLEESAVVALNDDDDDEHDSKERVLQRYFLHEWKLVKSLLDDIVSSGRVSDLSSVHKIRTIVDKYQEQGQLLEPYLESIVSPLMLIVRSRTIELGTDSNEVIEVIKPICIIIYSLVTVCGYKAVTKFFPHQVSDFELAVALLEKCHVANSVTSLRQESTGEMEAKCVMLLWLSILVLIPFDISSVDSSIVYANNIEADEPPPLVLRILEFSKDYLSNAGPMRTMAGLLLSRLLTRPDMLKAFISFTSWTHEVLSSVTDDVMDHFRLLGAVDALAAIFKVEEGVMFYVQENEGEPEPFQGGYGVMLVLGAVLLNPSLSHHLIQAGSRKLLLDVVSVIWNDTSALMRSSTAARSPLLRKYLIKLSQRIGLICLPHRSPSWRYVGRHGMLGKKISENLPQRIDNPGYHVANVNANSDPNAGCPQEEDMEVPEIVEEIIELLLSGLRDTDTVVRWSAAKGIGRVTSRLTYTLSDEVLSSILELFSPGEGDGSWHGGCMALAELARRGLLLPISFAKVVPVVVKALHYDIRRGPHSVGSHVRDAAAYVCWAFGRAYYHRDMESVLKQLAPHLLTVACYDREVNCRRAAAAAFQENVGRQGNYPHGIDIVNTADYFALSSRSNSYLYVAVCIAQYDGYLGPFVDELLNNKICHWDKGLRELAANALAALVKYDPEYFANFVLEKLIPCTLSSDLCMRHGATLAAGELVFALYKCDYAISTDKQKYVAGIVPAIEKARLYRGKGGEIMRSAVSRLIECISTAHVHLPEKLKRSLLDTINENLRHPNSHIQNAAVEALKHFVPAYLLNAEDKIVNDFVSKYLEQLRDSNVAARRGSALAIGVLPLKFLATRWNVVLPKLCSACAIEDNPEERDAEARVSAVKGLISVCETITSSVECSEVEDISLYYFIKSEVMQCLFRALDDYSVDNRGDVGSWVREAAMDGLQRCAFILRKKDSIGNSSGLNKAESASELFESDMIKDDKICTLFDEKLASSIVGGIIKQAVEKMDKIREMAAKVLQRILYDKALYVPFIPYREKLEEIVPDKVDSEWGVPTFSYPRFVKLLQLSCYSKYVLSGLVISVGGLQDSLRKASLTALLEYLQASDTQKQTEKISREVMLSTDILWVLQQYKRCDRVIIPALKTIEILFSKKVFSDMEAQTPLFCAGVLDSLTIELKASKDFSKLYAGISILGYIASLPDSINVQALSHLFTFLGQRYPKIRKASAEQVYLVLLQNGSLMAEDKVEKALEIISETCWEGDAEEAKRQRSHLYEVAGLETAQSLKPSYQVSREDGKRSSSGDENATYSSLVGSAGF</sequence>
<feature type="region of interest" description="Disordered" evidence="2">
    <location>
        <begin position="1"/>
        <end position="28"/>
    </location>
</feature>
<keyword evidence="1" id="KW-0143">Chaperone</keyword>